<gene>
    <name evidence="2" type="ORF">MBLL_03586</name>
</gene>
<evidence type="ECO:0000259" key="1">
    <source>
        <dbReference type="Pfam" id="PF14355"/>
    </source>
</evidence>
<dbReference type="AlphaFoldDB" id="A0A679JV72"/>
<reference evidence="2" key="1">
    <citation type="submission" date="2019-12" db="EMBL/GenBank/DDBJ databases">
        <authorList>
            <person name="Cremers G."/>
        </authorList>
    </citation>
    <scope>NUCLEOTIDE SEQUENCE</scope>
    <source>
        <strain evidence="2">Mbul2</strain>
    </source>
</reference>
<name>A0A679JV72_9HYPH</name>
<sequence length="291" mass="31866">MNKMRVSPQVIEGIVQIISGGSGFSDAPRIGIYRTGPEIDGFLQACGAEVVRDGSRLPTLRASLQRVLERPDAIQLLINIIEVASNPADFDDEAHHKRVVDYLNIRLIANGMVLRYFNGRMQCAPSNQSAQVTSDLAQRASVFKFDTVQADLDRALANAQNDPEDAVTSASSLLESMCRSILIEMQLPLPERRDLQSLYKAVREPLNLSADRDNLPAEISNDVRSILGGLNTIIQSVGALRTHAGDAHGRERGHAKIDGRIARLAIHTASAASLFLLETWEKRTGRALTVH</sequence>
<organism evidence="2">
    <name type="scientific">Methylobacterium bullatum</name>
    <dbReference type="NCBI Taxonomy" id="570505"/>
    <lineage>
        <taxon>Bacteria</taxon>
        <taxon>Pseudomonadati</taxon>
        <taxon>Pseudomonadota</taxon>
        <taxon>Alphaproteobacteria</taxon>
        <taxon>Hyphomicrobiales</taxon>
        <taxon>Methylobacteriaceae</taxon>
        <taxon>Methylobacterium</taxon>
    </lineage>
</organism>
<dbReference type="EMBL" id="LR743511">
    <property type="protein sequence ID" value="CAA2144462.1"/>
    <property type="molecule type" value="Genomic_DNA"/>
</dbReference>
<dbReference type="InterPro" id="IPR026001">
    <property type="entry name" value="Abi-like_C"/>
</dbReference>
<dbReference type="Pfam" id="PF14355">
    <property type="entry name" value="Abi_C"/>
    <property type="match status" value="1"/>
</dbReference>
<feature type="domain" description="Abortive infection protein-like C-terminal" evidence="1">
    <location>
        <begin position="197"/>
        <end position="278"/>
    </location>
</feature>
<accession>A0A679JV72</accession>
<protein>
    <recommendedName>
        <fullName evidence="1">Abortive infection protein-like C-terminal domain-containing protein</fullName>
    </recommendedName>
</protein>
<proteinExistence type="predicted"/>
<evidence type="ECO:0000313" key="2">
    <source>
        <dbReference type="EMBL" id="CAA2144462.1"/>
    </source>
</evidence>